<protein>
    <submittedName>
        <fullName evidence="1">Uncharacterized protein</fullName>
    </submittedName>
</protein>
<proteinExistence type="predicted"/>
<gene>
    <name evidence="1" type="ORF">A1QO_09960</name>
</gene>
<dbReference type="STRING" id="1187848.A1QO_09960"/>
<dbReference type="EMBL" id="AJYQ02000105">
    <property type="protein sequence ID" value="OEE33268.1"/>
    <property type="molecule type" value="Genomic_DNA"/>
</dbReference>
<name>A0A1E5BDL4_9VIBR</name>
<evidence type="ECO:0000313" key="2">
    <source>
        <dbReference type="Proteomes" id="UP000094741"/>
    </source>
</evidence>
<organism evidence="1 2">
    <name type="scientific">Vibrio genomosp. F10 str. ZF-129</name>
    <dbReference type="NCBI Taxonomy" id="1187848"/>
    <lineage>
        <taxon>Bacteria</taxon>
        <taxon>Pseudomonadati</taxon>
        <taxon>Pseudomonadota</taxon>
        <taxon>Gammaproteobacteria</taxon>
        <taxon>Vibrionales</taxon>
        <taxon>Vibrionaceae</taxon>
        <taxon>Vibrio</taxon>
    </lineage>
</organism>
<dbReference type="AlphaFoldDB" id="A0A1E5BDL4"/>
<dbReference type="OrthoDB" id="5904934at2"/>
<accession>A0A1E5BDL4</accession>
<comment type="caution">
    <text evidence="1">The sequence shown here is derived from an EMBL/GenBank/DDBJ whole genome shotgun (WGS) entry which is preliminary data.</text>
</comment>
<dbReference type="Proteomes" id="UP000094741">
    <property type="component" value="Unassembled WGS sequence"/>
</dbReference>
<sequence>MKFFPIIMLLVNASVHAEYKIFPLSSVVDVNNLYSDSISSVVFEPNTISLNTKNDNSGFEDVLVRLKIYTNIPKEQPNITYISTLTRNSSTCTDYSGDKNEQNEFVSVLFDGEYISESESSEILTFVDDDGENKSGDHIVQMVFRPFGEIITSGVTEECDGAITFNIEIDV</sequence>
<evidence type="ECO:0000313" key="1">
    <source>
        <dbReference type="EMBL" id="OEE33268.1"/>
    </source>
</evidence>
<reference evidence="1 2" key="1">
    <citation type="journal article" date="2012" name="Science">
        <title>Ecological populations of bacteria act as socially cohesive units of antibiotic production and resistance.</title>
        <authorList>
            <person name="Cordero O.X."/>
            <person name="Wildschutte H."/>
            <person name="Kirkup B."/>
            <person name="Proehl S."/>
            <person name="Ngo L."/>
            <person name="Hussain F."/>
            <person name="Le Roux F."/>
            <person name="Mincer T."/>
            <person name="Polz M.F."/>
        </authorList>
    </citation>
    <scope>NUCLEOTIDE SEQUENCE [LARGE SCALE GENOMIC DNA]</scope>
    <source>
        <strain evidence="1 2">ZF-129</strain>
    </source>
</reference>